<reference evidence="6" key="1">
    <citation type="submission" date="2025-08" db="UniProtKB">
        <authorList>
            <consortium name="RefSeq"/>
        </authorList>
    </citation>
    <scope>IDENTIFICATION</scope>
</reference>
<proteinExistence type="predicted"/>
<keyword evidence="3" id="KW-0560">Oxidoreductase</keyword>
<dbReference type="CDD" id="cd04730">
    <property type="entry name" value="NPD_like"/>
    <property type="match status" value="1"/>
</dbReference>
<dbReference type="Pfam" id="PF03060">
    <property type="entry name" value="NMO"/>
    <property type="match status" value="1"/>
</dbReference>
<keyword evidence="2" id="KW-0288">FMN</keyword>
<dbReference type="GO" id="GO:0018580">
    <property type="term" value="F:nitronate monooxygenase activity"/>
    <property type="evidence" value="ECO:0007669"/>
    <property type="project" value="InterPro"/>
</dbReference>
<dbReference type="Gene3D" id="3.20.20.70">
    <property type="entry name" value="Aldolase class I"/>
    <property type="match status" value="1"/>
</dbReference>
<dbReference type="PANTHER" id="PTHR32332:SF20">
    <property type="entry name" value="2-NITROPROPANE DIOXYGENASE-LIKE PROTEIN"/>
    <property type="match status" value="1"/>
</dbReference>
<dbReference type="PANTHER" id="PTHR32332">
    <property type="entry name" value="2-NITROPROPANE DIOXYGENASE"/>
    <property type="match status" value="1"/>
</dbReference>
<keyword evidence="4" id="KW-0732">Signal</keyword>
<dbReference type="RefSeq" id="XP_021800737.1">
    <property type="nucleotide sequence ID" value="XM_021945045.1"/>
</dbReference>
<evidence type="ECO:0000313" key="5">
    <source>
        <dbReference type="Proteomes" id="UP000515124"/>
    </source>
</evidence>
<name>A0A6P5RD63_PRUAV</name>
<dbReference type="GeneID" id="110744996"/>
<gene>
    <name evidence="6" type="primary">LOC110744996</name>
</gene>
<dbReference type="InterPro" id="IPR013785">
    <property type="entry name" value="Aldolase_TIM"/>
</dbReference>
<dbReference type="AlphaFoldDB" id="A0A6P5RD63"/>
<organism evidence="5 6">
    <name type="scientific">Prunus avium</name>
    <name type="common">Cherry</name>
    <name type="synonym">Cerasus avium</name>
    <dbReference type="NCBI Taxonomy" id="42229"/>
    <lineage>
        <taxon>Eukaryota</taxon>
        <taxon>Viridiplantae</taxon>
        <taxon>Streptophyta</taxon>
        <taxon>Embryophyta</taxon>
        <taxon>Tracheophyta</taxon>
        <taxon>Spermatophyta</taxon>
        <taxon>Magnoliopsida</taxon>
        <taxon>eudicotyledons</taxon>
        <taxon>Gunneridae</taxon>
        <taxon>Pentapetalae</taxon>
        <taxon>rosids</taxon>
        <taxon>fabids</taxon>
        <taxon>Rosales</taxon>
        <taxon>Rosaceae</taxon>
        <taxon>Amygdaloideae</taxon>
        <taxon>Amygdaleae</taxon>
        <taxon>Prunus</taxon>
    </lineage>
</organism>
<dbReference type="InterPro" id="IPR004136">
    <property type="entry name" value="NMO"/>
</dbReference>
<feature type="chain" id="PRO_5028213167" evidence="4">
    <location>
        <begin position="31"/>
        <end position="349"/>
    </location>
</feature>
<dbReference type="KEGG" id="pavi:110744996"/>
<keyword evidence="1" id="KW-0285">Flavoprotein</keyword>
<evidence type="ECO:0000256" key="2">
    <source>
        <dbReference type="ARBA" id="ARBA00022643"/>
    </source>
</evidence>
<evidence type="ECO:0000313" key="6">
    <source>
        <dbReference type="RefSeq" id="XP_021800737.1"/>
    </source>
</evidence>
<evidence type="ECO:0000256" key="1">
    <source>
        <dbReference type="ARBA" id="ARBA00022630"/>
    </source>
</evidence>
<evidence type="ECO:0000256" key="3">
    <source>
        <dbReference type="ARBA" id="ARBA00023002"/>
    </source>
</evidence>
<keyword evidence="5" id="KW-1185">Reference proteome</keyword>
<dbReference type="SUPFAM" id="SSF51412">
    <property type="entry name" value="Inosine monophosphate dehydrogenase (IMPDH)"/>
    <property type="match status" value="1"/>
</dbReference>
<protein>
    <submittedName>
        <fullName evidence="6">Uncharacterized protein LOC110744996 isoform X1</fullName>
    </submittedName>
</protein>
<feature type="signal peptide" evidence="4">
    <location>
        <begin position="1"/>
        <end position="30"/>
    </location>
</feature>
<dbReference type="Proteomes" id="UP000515124">
    <property type="component" value="Unplaced"/>
</dbReference>
<evidence type="ECO:0000256" key="4">
    <source>
        <dbReference type="SAM" id="SignalP"/>
    </source>
</evidence>
<sequence length="349" mass="38579">MELSKHHWDLIFLDPSLLLLLLMLGDLVSSKPLIGITCEHKYAIKEEISDILILTDQESPHYLRELIRKTRSLTDKPFGVGVVLAFPHEKNIQVILDEKVAVLQVFWGECSEELVLKAHQSGVKVVPQVGSLEEANKAIYAGVDAIIVQGREAGGHVISQDALISLLPKVADLVGDRDIPVIAAGGIVDARGYVAALALGARGVCLGTRFLATQESCAHPTYKRKLVEFDRTEYTDVFGRARWPEAPHRVLHTPFFNDWKSLPPHQNEADQPVIGRSKIHDREIDIRRLAGTVPNVTATGDIESMVMYAGQSVGLIKEILPAGEVVKRLVEEAQLLIKHKFSDILLTHS</sequence>
<accession>A0A6P5RD63</accession>